<proteinExistence type="predicted"/>
<accession>H5SIB6</accession>
<keyword evidence="3" id="KW-0489">Methyltransferase</keyword>
<sequence length="258" mass="28707">MLWQGRKALNRFPCDISLRKITLRVGNRTVAGIGALVHAMGYYDPNNMYFLEEIFSKGLCTSFYDVGANIGIYSLIVASSSPFAKVAAFEPHPKTFLLLQENISLNGFQNVRPWPVALGDENRTIEFTDDAGSPVNRVVVDEKPSSPVIVVQMRTGDALVQDTGLVPDVLKIDVEGFENQVLWGFKNTLSSIKLLLVECQNLSWTTQILSGEFGFLGPYKINFRARRLAQNASPPWEDWLFVQPSFLKALSQAGFNVA</sequence>
<dbReference type="EMBL" id="AP011658">
    <property type="protein sequence ID" value="BAL53461.1"/>
    <property type="molecule type" value="Genomic_DNA"/>
</dbReference>
<dbReference type="InterPro" id="IPR052514">
    <property type="entry name" value="SAM-dependent_MTase"/>
</dbReference>
<dbReference type="GO" id="GO:0032259">
    <property type="term" value="P:methylation"/>
    <property type="evidence" value="ECO:0007669"/>
    <property type="project" value="UniProtKB-KW"/>
</dbReference>
<reference evidence="3" key="1">
    <citation type="journal article" date="2005" name="Environ. Microbiol.">
        <title>Genetic and functional properties of uncultivated thermophilic crenarchaeotes from a subsurface gold mine as revealed by analysis of genome fragments.</title>
        <authorList>
            <person name="Nunoura T."/>
            <person name="Hirayama H."/>
            <person name="Takami H."/>
            <person name="Oida H."/>
            <person name="Nishi S."/>
            <person name="Shimamura S."/>
            <person name="Suzuki Y."/>
            <person name="Inagaki F."/>
            <person name="Takai K."/>
            <person name="Nealson K.H."/>
            <person name="Horikoshi K."/>
        </authorList>
    </citation>
    <scope>NUCLEOTIDE SEQUENCE</scope>
</reference>
<evidence type="ECO:0000313" key="2">
    <source>
        <dbReference type="EMBL" id="BAL53461.1"/>
    </source>
</evidence>
<evidence type="ECO:0000259" key="1">
    <source>
        <dbReference type="Pfam" id="PF05050"/>
    </source>
</evidence>
<name>H5SIB6_9CHLR</name>
<dbReference type="SUPFAM" id="SSF53335">
    <property type="entry name" value="S-adenosyl-L-methionine-dependent methyltransferases"/>
    <property type="match status" value="1"/>
</dbReference>
<dbReference type="PANTHER" id="PTHR34203">
    <property type="entry name" value="METHYLTRANSFERASE, FKBM FAMILY PROTEIN"/>
    <property type="match status" value="1"/>
</dbReference>
<feature type="domain" description="Methyltransferase FkbM" evidence="1">
    <location>
        <begin position="65"/>
        <end position="201"/>
    </location>
</feature>
<organism evidence="3">
    <name type="scientific">uncultured Chloroflexota bacterium</name>
    <dbReference type="NCBI Taxonomy" id="166587"/>
    <lineage>
        <taxon>Bacteria</taxon>
        <taxon>Bacillati</taxon>
        <taxon>Chloroflexota</taxon>
        <taxon>environmental samples</taxon>
    </lineage>
</organism>
<dbReference type="AlphaFoldDB" id="H5SIB6"/>
<evidence type="ECO:0000313" key="3">
    <source>
        <dbReference type="EMBL" id="BAL55902.1"/>
    </source>
</evidence>
<dbReference type="GO" id="GO:0008168">
    <property type="term" value="F:methyltransferase activity"/>
    <property type="evidence" value="ECO:0007669"/>
    <property type="project" value="UniProtKB-KW"/>
</dbReference>
<protein>
    <submittedName>
        <fullName evidence="3">Methyltransferase, FkbM family</fullName>
    </submittedName>
</protein>
<dbReference type="PANTHER" id="PTHR34203:SF15">
    <property type="entry name" value="SLL1173 PROTEIN"/>
    <property type="match status" value="1"/>
</dbReference>
<dbReference type="InterPro" id="IPR029063">
    <property type="entry name" value="SAM-dependent_MTases_sf"/>
</dbReference>
<dbReference type="EMBL" id="AP011732">
    <property type="protein sequence ID" value="BAL55902.1"/>
    <property type="molecule type" value="Genomic_DNA"/>
</dbReference>
<gene>
    <name evidence="2" type="ORF">HGMM_F07B11C16</name>
    <name evidence="3" type="ORF">HGMM_F32G01C12</name>
</gene>
<dbReference type="Pfam" id="PF05050">
    <property type="entry name" value="Methyltransf_21"/>
    <property type="match status" value="1"/>
</dbReference>
<dbReference type="Gene3D" id="3.40.50.150">
    <property type="entry name" value="Vaccinia Virus protein VP39"/>
    <property type="match status" value="1"/>
</dbReference>
<keyword evidence="3" id="KW-0808">Transferase</keyword>
<dbReference type="NCBIfam" id="TIGR01444">
    <property type="entry name" value="fkbM_fam"/>
    <property type="match status" value="1"/>
</dbReference>
<reference evidence="3" key="2">
    <citation type="journal article" date="2012" name="PLoS ONE">
        <title>A Deeply Branching Thermophilic Bacterium with an Ancient Acetyl-CoA Pathway Dominates a Subsurface Ecosystem.</title>
        <authorList>
            <person name="Takami H."/>
            <person name="Noguchi H."/>
            <person name="Takaki Y."/>
            <person name="Uchiyama I."/>
            <person name="Toyoda A."/>
            <person name="Nishi S."/>
            <person name="Chee G.-J."/>
            <person name="Arai W."/>
            <person name="Nunoura T."/>
            <person name="Itoh T."/>
            <person name="Hattori M."/>
            <person name="Takai K."/>
        </authorList>
    </citation>
    <scope>NUCLEOTIDE SEQUENCE</scope>
</reference>
<dbReference type="InterPro" id="IPR006342">
    <property type="entry name" value="FkbM_mtfrase"/>
</dbReference>